<dbReference type="SUPFAM" id="SSF54106">
    <property type="entry name" value="LysM domain"/>
    <property type="match status" value="1"/>
</dbReference>
<proteinExistence type="predicted"/>
<gene>
    <name evidence="2" type="ORF">UFOPK2931_01012</name>
    <name evidence="3" type="ORF">UFOPK3916_00991</name>
</gene>
<dbReference type="InterPro" id="IPR036779">
    <property type="entry name" value="LysM_dom_sf"/>
</dbReference>
<dbReference type="PROSITE" id="PS51782">
    <property type="entry name" value="LYSM"/>
    <property type="match status" value="1"/>
</dbReference>
<reference evidence="3" key="1">
    <citation type="submission" date="2020-05" db="EMBL/GenBank/DDBJ databases">
        <authorList>
            <person name="Chiriac C."/>
            <person name="Salcher M."/>
            <person name="Ghai R."/>
            <person name="Kavagutti S V."/>
        </authorList>
    </citation>
    <scope>NUCLEOTIDE SEQUENCE</scope>
</reference>
<dbReference type="SMART" id="SM00257">
    <property type="entry name" value="LysM"/>
    <property type="match status" value="1"/>
</dbReference>
<dbReference type="CDD" id="cd00118">
    <property type="entry name" value="LysM"/>
    <property type="match status" value="1"/>
</dbReference>
<evidence type="ECO:0000259" key="1">
    <source>
        <dbReference type="PROSITE" id="PS51782"/>
    </source>
</evidence>
<evidence type="ECO:0000313" key="3">
    <source>
        <dbReference type="EMBL" id="CAB4980932.1"/>
    </source>
</evidence>
<organism evidence="3">
    <name type="scientific">freshwater metagenome</name>
    <dbReference type="NCBI Taxonomy" id="449393"/>
    <lineage>
        <taxon>unclassified sequences</taxon>
        <taxon>metagenomes</taxon>
        <taxon>ecological metagenomes</taxon>
    </lineage>
</organism>
<protein>
    <submittedName>
        <fullName evidence="3">Unannotated protein</fullName>
    </submittedName>
</protein>
<feature type="domain" description="LysM" evidence="1">
    <location>
        <begin position="61"/>
        <end position="110"/>
    </location>
</feature>
<sequence length="112" mass="11434">MSAIALNSATFSHPSRSRLNQRARLTRSLVVLSLAIVLGAGFAMKAGAGDSLNSSKAPSFTTITVAPGDTLWSIASAASHGGDVRGMAEEIISVNSLSVPDVKAGQSLRIPA</sequence>
<dbReference type="Gene3D" id="3.10.350.10">
    <property type="entry name" value="LysM domain"/>
    <property type="match status" value="1"/>
</dbReference>
<accession>A0A6J7MP10</accession>
<dbReference type="AlphaFoldDB" id="A0A6J7MP10"/>
<dbReference type="EMBL" id="CAEZZZ010000085">
    <property type="protein sequence ID" value="CAB4784918.1"/>
    <property type="molecule type" value="Genomic_DNA"/>
</dbReference>
<dbReference type="Pfam" id="PF01476">
    <property type="entry name" value="LysM"/>
    <property type="match status" value="1"/>
</dbReference>
<name>A0A6J7MP10_9ZZZZ</name>
<dbReference type="InterPro" id="IPR018392">
    <property type="entry name" value="LysM"/>
</dbReference>
<evidence type="ECO:0000313" key="2">
    <source>
        <dbReference type="EMBL" id="CAB4784918.1"/>
    </source>
</evidence>
<dbReference type="EMBL" id="CAFBOE010000114">
    <property type="protein sequence ID" value="CAB4980932.1"/>
    <property type="molecule type" value="Genomic_DNA"/>
</dbReference>